<dbReference type="InterPro" id="IPR028039">
    <property type="entry name" value="CCDC32"/>
</dbReference>
<dbReference type="OrthoDB" id="5982503at2759"/>
<protein>
    <submittedName>
        <fullName evidence="2">Uncharacterized protein</fullName>
    </submittedName>
</protein>
<proteinExistence type="predicted"/>
<accession>A0A6S7HNZ5</accession>
<evidence type="ECO:0000256" key="1">
    <source>
        <dbReference type="SAM" id="MobiDB-lite"/>
    </source>
</evidence>
<reference evidence="2" key="1">
    <citation type="submission" date="2020-04" db="EMBL/GenBank/DDBJ databases">
        <authorList>
            <person name="Alioto T."/>
            <person name="Alioto T."/>
            <person name="Gomez Garrido J."/>
        </authorList>
    </citation>
    <scope>NUCLEOTIDE SEQUENCE</scope>
    <source>
        <strain evidence="2">A484AB</strain>
    </source>
</reference>
<gene>
    <name evidence="2" type="ORF">PACLA_8A003278</name>
</gene>
<evidence type="ECO:0000313" key="3">
    <source>
        <dbReference type="Proteomes" id="UP001152795"/>
    </source>
</evidence>
<feature type="compositionally biased region" description="Acidic residues" evidence="1">
    <location>
        <begin position="1"/>
        <end position="10"/>
    </location>
</feature>
<comment type="caution">
    <text evidence="2">The sequence shown here is derived from an EMBL/GenBank/DDBJ whole genome shotgun (WGS) entry which is preliminary data.</text>
</comment>
<dbReference type="PANTHER" id="PTHR31800">
    <property type="entry name" value="COILED-COIL DOMAIN-CONTAINING PROTEIN 32"/>
    <property type="match status" value="1"/>
</dbReference>
<keyword evidence="3" id="KW-1185">Reference proteome</keyword>
<evidence type="ECO:0000313" key="2">
    <source>
        <dbReference type="EMBL" id="CAB3997320.1"/>
    </source>
</evidence>
<organism evidence="2 3">
    <name type="scientific">Paramuricea clavata</name>
    <name type="common">Red gorgonian</name>
    <name type="synonym">Violescent sea-whip</name>
    <dbReference type="NCBI Taxonomy" id="317549"/>
    <lineage>
        <taxon>Eukaryota</taxon>
        <taxon>Metazoa</taxon>
        <taxon>Cnidaria</taxon>
        <taxon>Anthozoa</taxon>
        <taxon>Octocorallia</taxon>
        <taxon>Malacalcyonacea</taxon>
        <taxon>Plexauridae</taxon>
        <taxon>Paramuricea</taxon>
    </lineage>
</organism>
<dbReference type="AlphaFoldDB" id="A0A6S7HNZ5"/>
<dbReference type="PANTHER" id="PTHR31800:SF1">
    <property type="entry name" value="COILED-COIL DOMAIN-CONTAINING PROTEIN 32"/>
    <property type="match status" value="1"/>
</dbReference>
<dbReference type="EMBL" id="CACRXK020003072">
    <property type="protein sequence ID" value="CAB3997320.1"/>
    <property type="molecule type" value="Genomic_DNA"/>
</dbReference>
<dbReference type="Pfam" id="PF14989">
    <property type="entry name" value="CCDC32"/>
    <property type="match status" value="1"/>
</dbReference>
<name>A0A6S7HNZ5_PARCT</name>
<sequence>MAAESTEDEVVDGKEKVEMSAHNNNAGRSEWVSFEEECEVPLLPQPPSQGDNMNSEKYIDRLEQKLERIKNPSNITSKNIVSALTEARESQMSNMMNDETTDNWPTESPHQTHNDLNWNDDIAQPRCCCVVLYNHIFPKQAKTTQEVECLLDEDELAVVNSEFDGTNFPTQLAI</sequence>
<dbReference type="GO" id="GO:0044782">
    <property type="term" value="P:cilium organization"/>
    <property type="evidence" value="ECO:0007669"/>
    <property type="project" value="TreeGrafter"/>
</dbReference>
<dbReference type="Proteomes" id="UP001152795">
    <property type="component" value="Unassembled WGS sequence"/>
</dbReference>
<feature type="region of interest" description="Disordered" evidence="1">
    <location>
        <begin position="1"/>
        <end position="30"/>
    </location>
</feature>